<evidence type="ECO:0000259" key="13">
    <source>
        <dbReference type="PROSITE" id="PS51199"/>
    </source>
</evidence>
<keyword evidence="15" id="KW-1185">Reference proteome</keyword>
<proteinExistence type="inferred from homology"/>
<reference evidence="14" key="1">
    <citation type="submission" date="2022-08" db="EMBL/GenBank/DDBJ databases">
        <title>Complete genome of Mycoplasma iguanae type strain 2327.</title>
        <authorList>
            <person name="Spergser J."/>
        </authorList>
    </citation>
    <scope>NUCLEOTIDE SEQUENCE</scope>
    <source>
        <strain evidence="14">2327</strain>
    </source>
</reference>
<evidence type="ECO:0000256" key="2">
    <source>
        <dbReference type="ARBA" id="ARBA00022515"/>
    </source>
</evidence>
<evidence type="ECO:0000256" key="12">
    <source>
        <dbReference type="RuleBase" id="RU362085"/>
    </source>
</evidence>
<dbReference type="Gene3D" id="1.10.860.10">
    <property type="entry name" value="DNAb Helicase, Chain A"/>
    <property type="match status" value="1"/>
</dbReference>
<dbReference type="GO" id="GO:0016787">
    <property type="term" value="F:hydrolase activity"/>
    <property type="evidence" value="ECO:0007669"/>
    <property type="project" value="UniProtKB-KW"/>
</dbReference>
<keyword evidence="2 12" id="KW-0639">Primosome</keyword>
<dbReference type="InterPro" id="IPR027417">
    <property type="entry name" value="P-loop_NTPase"/>
</dbReference>
<dbReference type="InterPro" id="IPR007694">
    <property type="entry name" value="DNA_helicase_DnaB-like_C"/>
</dbReference>
<dbReference type="NCBIfam" id="TIGR00665">
    <property type="entry name" value="DnaB"/>
    <property type="match status" value="1"/>
</dbReference>
<dbReference type="CDD" id="cd00984">
    <property type="entry name" value="DnaB_C"/>
    <property type="match status" value="1"/>
</dbReference>
<dbReference type="InterPro" id="IPR016136">
    <property type="entry name" value="DNA_helicase_N/primase_C"/>
</dbReference>
<evidence type="ECO:0000256" key="8">
    <source>
        <dbReference type="ARBA" id="ARBA00023125"/>
    </source>
</evidence>
<evidence type="ECO:0000256" key="9">
    <source>
        <dbReference type="ARBA" id="ARBA00023235"/>
    </source>
</evidence>
<dbReference type="InterPro" id="IPR007693">
    <property type="entry name" value="DNA_helicase_DnaB-like_N"/>
</dbReference>
<protein>
    <recommendedName>
        <fullName evidence="11 12">Replicative DNA helicase</fullName>
        <ecNumber evidence="11 12">5.6.2.3</ecNumber>
    </recommendedName>
</protein>
<dbReference type="RefSeq" id="WP_258210929.1">
    <property type="nucleotide sequence ID" value="NZ_CP102734.1"/>
</dbReference>
<name>A0ABY5R9U2_9MOLU</name>
<dbReference type="EMBL" id="CP102734">
    <property type="protein sequence ID" value="UVD81755.1"/>
    <property type="molecule type" value="Genomic_DNA"/>
</dbReference>
<keyword evidence="4 12" id="KW-0547">Nucleotide-binding</keyword>
<dbReference type="Pfam" id="PF03796">
    <property type="entry name" value="DnaB_C"/>
    <property type="match status" value="1"/>
</dbReference>
<comment type="catalytic activity">
    <reaction evidence="10 12">
        <text>ATP + H2O = ADP + phosphate + H(+)</text>
        <dbReference type="Rhea" id="RHEA:13065"/>
        <dbReference type="ChEBI" id="CHEBI:15377"/>
        <dbReference type="ChEBI" id="CHEBI:15378"/>
        <dbReference type="ChEBI" id="CHEBI:30616"/>
        <dbReference type="ChEBI" id="CHEBI:43474"/>
        <dbReference type="ChEBI" id="CHEBI:456216"/>
        <dbReference type="EC" id="5.6.2.3"/>
    </reaction>
</comment>
<evidence type="ECO:0000256" key="5">
    <source>
        <dbReference type="ARBA" id="ARBA00022801"/>
    </source>
</evidence>
<keyword evidence="9" id="KW-0413">Isomerase</keyword>
<dbReference type="SUPFAM" id="SSF48024">
    <property type="entry name" value="N-terminal domain of DnaB helicase"/>
    <property type="match status" value="1"/>
</dbReference>
<dbReference type="EC" id="5.6.2.3" evidence="11 12"/>
<evidence type="ECO:0000256" key="4">
    <source>
        <dbReference type="ARBA" id="ARBA00022741"/>
    </source>
</evidence>
<keyword evidence="7 12" id="KW-0067">ATP-binding</keyword>
<evidence type="ECO:0000256" key="11">
    <source>
        <dbReference type="NCBIfam" id="TIGR00665"/>
    </source>
</evidence>
<accession>A0ABY5R9U2</accession>
<feature type="domain" description="SF4 helicase" evidence="13">
    <location>
        <begin position="174"/>
        <end position="450"/>
    </location>
</feature>
<dbReference type="InterPro" id="IPR007692">
    <property type="entry name" value="DNA_helicase_DnaB"/>
</dbReference>
<keyword evidence="8 12" id="KW-0238">DNA-binding</keyword>
<evidence type="ECO:0000256" key="7">
    <source>
        <dbReference type="ARBA" id="ARBA00022840"/>
    </source>
</evidence>
<evidence type="ECO:0000256" key="1">
    <source>
        <dbReference type="ARBA" id="ARBA00008428"/>
    </source>
</evidence>
<dbReference type="Gene3D" id="3.40.50.300">
    <property type="entry name" value="P-loop containing nucleotide triphosphate hydrolases"/>
    <property type="match status" value="1"/>
</dbReference>
<evidence type="ECO:0000313" key="15">
    <source>
        <dbReference type="Proteomes" id="UP001059252"/>
    </source>
</evidence>
<comment type="function">
    <text evidence="12">The main replicative DNA helicase, it participates in initiation and elongation during chromosome replication. Travels ahead of the DNA replisome, separating dsDNA into templates for DNA synthesis. A processive ATP-dependent 5'-3' DNA helicase it has DNA-dependent ATPase activity.</text>
</comment>
<dbReference type="GO" id="GO:0003678">
    <property type="term" value="F:DNA helicase activity"/>
    <property type="evidence" value="ECO:0007669"/>
    <property type="project" value="UniProtKB-EC"/>
</dbReference>
<gene>
    <name evidence="14" type="primary">dnaB</name>
    <name evidence="14" type="ORF">NV226_00320</name>
</gene>
<evidence type="ECO:0000256" key="3">
    <source>
        <dbReference type="ARBA" id="ARBA00022705"/>
    </source>
</evidence>
<dbReference type="InterPro" id="IPR036185">
    <property type="entry name" value="DNA_heli_DnaB-like_N_sf"/>
</dbReference>
<dbReference type="SUPFAM" id="SSF52540">
    <property type="entry name" value="P-loop containing nucleoside triphosphate hydrolases"/>
    <property type="match status" value="1"/>
</dbReference>
<evidence type="ECO:0000313" key="14">
    <source>
        <dbReference type="EMBL" id="UVD81755.1"/>
    </source>
</evidence>
<evidence type="ECO:0000256" key="10">
    <source>
        <dbReference type="ARBA" id="ARBA00048954"/>
    </source>
</evidence>
<dbReference type="PANTHER" id="PTHR30153">
    <property type="entry name" value="REPLICATIVE DNA HELICASE DNAB"/>
    <property type="match status" value="1"/>
</dbReference>
<organism evidence="14 15">
    <name type="scientific">Mycoplasma iguanae</name>
    <dbReference type="NCBI Taxonomy" id="292461"/>
    <lineage>
        <taxon>Bacteria</taxon>
        <taxon>Bacillati</taxon>
        <taxon>Mycoplasmatota</taxon>
        <taxon>Mollicutes</taxon>
        <taxon>Mycoplasmataceae</taxon>
        <taxon>Mycoplasma</taxon>
    </lineage>
</organism>
<dbReference type="Proteomes" id="UP001059252">
    <property type="component" value="Chromosome"/>
</dbReference>
<keyword evidence="6 12" id="KW-0347">Helicase</keyword>
<dbReference type="PROSITE" id="PS51199">
    <property type="entry name" value="SF4_HELICASE"/>
    <property type="match status" value="1"/>
</dbReference>
<sequence length="456" mass="52364">MNNSNLKNLDLEYAVLGYILLNPENLEKFIIYLDEEIFSDPFNKEVFKAVKYIHDQEKHLEDNLIYHYLRQNNKFDFVGGEKFIYMLKIKAGLESNILTMIQELDQIAKKKKVAQLSTSIYKQTHVEGIALDQLIDEFEKKLLEIINNKAFKDLENIEEISYRVLEEIKRRSLNPNDLKGLPTSIGPLDQYTSGLQKGDLIIVAARPSMGKTAFALNLAVNAAKNDPESYVVFFSLEMASNDLATRMLSTEAAVPGNYLKEPAKLKREDMVKLSFAQKRLAEFNILIDDDVSITLSEMYWKLKRLKKTVKNISLIVIDYLQLISITKKSNNNENRQIEVSKISRTLKQIARELEVPVIALSQLSRNVEKREDKMPILSDLRESGAIEQDADIILFLYREEYYNKNKTASNSNTKQDVIINIAKHRNGPTGKFILDFEPSRGQFTEKADSQTKGDDF</sequence>
<dbReference type="PANTHER" id="PTHR30153:SF2">
    <property type="entry name" value="REPLICATIVE DNA HELICASE"/>
    <property type="match status" value="1"/>
</dbReference>
<dbReference type="Pfam" id="PF00772">
    <property type="entry name" value="DnaB"/>
    <property type="match status" value="1"/>
</dbReference>
<comment type="similarity">
    <text evidence="1 12">Belongs to the helicase family. DnaB subfamily.</text>
</comment>
<keyword evidence="5 12" id="KW-0378">Hydrolase</keyword>
<evidence type="ECO:0000256" key="6">
    <source>
        <dbReference type="ARBA" id="ARBA00022806"/>
    </source>
</evidence>
<keyword evidence="3 12" id="KW-0235">DNA replication</keyword>